<dbReference type="EMBL" id="AWSO01001301">
    <property type="protein sequence ID" value="ESK84417.1"/>
    <property type="molecule type" value="Genomic_DNA"/>
</dbReference>
<organism evidence="1 2">
    <name type="scientific">Moniliophthora roreri (strain MCA 2997)</name>
    <name type="common">Cocoa frosty pod rot fungus</name>
    <name type="synonym">Crinipellis roreri</name>
    <dbReference type="NCBI Taxonomy" id="1381753"/>
    <lineage>
        <taxon>Eukaryota</taxon>
        <taxon>Fungi</taxon>
        <taxon>Dikarya</taxon>
        <taxon>Basidiomycota</taxon>
        <taxon>Agaricomycotina</taxon>
        <taxon>Agaricomycetes</taxon>
        <taxon>Agaricomycetidae</taxon>
        <taxon>Agaricales</taxon>
        <taxon>Marasmiineae</taxon>
        <taxon>Marasmiaceae</taxon>
        <taxon>Moniliophthora</taxon>
    </lineage>
</organism>
<protein>
    <submittedName>
        <fullName evidence="1">Uncharacterized protein</fullName>
    </submittedName>
</protein>
<sequence length="185" mass="19897">MGSELKPEHGVSPLSQGSITCENGPGARGLNSNLSPIVAPLVSAPQISLSTFNHALRRCSSEDGIIVWDVWVADGFKAIRFAPEYGFKPQAPTHVSSLDVLTQVTAHLTSLTSLLSQGCCVKGSSRVLFLTYYLLTHQPYPSCMRAILSILAGIDADAIDRCVDACLDSHLPGLLEYVLELCFHV</sequence>
<dbReference type="HOGENOM" id="CLU_1464653_0_0_1"/>
<comment type="caution">
    <text evidence="1">The sequence shown here is derived from an EMBL/GenBank/DDBJ whole genome shotgun (WGS) entry which is preliminary data.</text>
</comment>
<reference evidence="1 2" key="1">
    <citation type="journal article" date="2014" name="BMC Genomics">
        <title>Genome and secretome analysis of the hemibiotrophic fungal pathogen, Moniliophthora roreri, which causes frosty pod rot disease of cacao: mechanisms of the biotrophic and necrotrophic phases.</title>
        <authorList>
            <person name="Meinhardt L.W."/>
            <person name="Costa G.G.L."/>
            <person name="Thomazella D.P.T."/>
            <person name="Teixeira P.J.P.L."/>
            <person name="Carazzolle M.F."/>
            <person name="Schuster S.C."/>
            <person name="Carlson J.E."/>
            <person name="Guiltinan M.J."/>
            <person name="Mieczkowski P."/>
            <person name="Farmer A."/>
            <person name="Ramaraj T."/>
            <person name="Crozier J."/>
            <person name="Davis R.E."/>
            <person name="Shao J."/>
            <person name="Melnick R.L."/>
            <person name="Pereira G.A.G."/>
            <person name="Bailey B.A."/>
        </authorList>
    </citation>
    <scope>NUCLEOTIDE SEQUENCE [LARGE SCALE GENOMIC DNA]</scope>
    <source>
        <strain evidence="1 2">MCA 2997</strain>
    </source>
</reference>
<dbReference type="KEGG" id="mrr:Moror_6240"/>
<keyword evidence="2" id="KW-1185">Reference proteome</keyword>
<feature type="non-terminal residue" evidence="1">
    <location>
        <position position="185"/>
    </location>
</feature>
<gene>
    <name evidence="1" type="ORF">Moror_6240</name>
</gene>
<dbReference type="AlphaFoldDB" id="V2WS71"/>
<evidence type="ECO:0000313" key="1">
    <source>
        <dbReference type="EMBL" id="ESK84417.1"/>
    </source>
</evidence>
<dbReference type="Proteomes" id="UP000017559">
    <property type="component" value="Unassembled WGS sequence"/>
</dbReference>
<name>V2WS71_MONRO</name>
<evidence type="ECO:0000313" key="2">
    <source>
        <dbReference type="Proteomes" id="UP000017559"/>
    </source>
</evidence>
<proteinExistence type="predicted"/>
<accession>V2WS71</accession>